<dbReference type="GO" id="GO:0008652">
    <property type="term" value="P:amino acid biosynthetic process"/>
    <property type="evidence" value="ECO:0007669"/>
    <property type="project" value="UniProtKB-KW"/>
</dbReference>
<evidence type="ECO:0000256" key="10">
    <source>
        <dbReference type="ARBA" id="ARBA00048567"/>
    </source>
</evidence>
<sequence length="174" mass="19603">MSSEERVFLIGPMGAGKSAVGQVLAQRLGRRFLDSDRVLEERTGVDIARIFDVEGEVGFRAREEIVLQDLTRHDGVVLATGGGAVLRERNRVYLRERGLTVYLRTSIDTQLIRTRHSNRPLLQTEDPRARLQEVMLERAPLYETLADITVDTDHGTIAAIVDEIIQRLGERVRA</sequence>
<dbReference type="GO" id="GO:0009073">
    <property type="term" value="P:aromatic amino acid family biosynthetic process"/>
    <property type="evidence" value="ECO:0007669"/>
    <property type="project" value="UniProtKB-KW"/>
</dbReference>
<dbReference type="InterPro" id="IPR000623">
    <property type="entry name" value="Shikimate_kinase/TSH1"/>
</dbReference>
<feature type="binding site" evidence="11">
    <location>
        <position position="138"/>
    </location>
    <ligand>
        <name>substrate</name>
    </ligand>
</feature>
<keyword evidence="4 11" id="KW-0028">Amino-acid biosynthesis</keyword>
<dbReference type="GO" id="GO:0005524">
    <property type="term" value="F:ATP binding"/>
    <property type="evidence" value="ECO:0007669"/>
    <property type="project" value="UniProtKB-UniRule"/>
</dbReference>
<dbReference type="InterPro" id="IPR031322">
    <property type="entry name" value="Shikimate/glucono_kinase"/>
</dbReference>
<gene>
    <name evidence="11" type="primary">aroK</name>
    <name evidence="12" type="ORF">NB231_06161</name>
</gene>
<dbReference type="OrthoDB" id="9800332at2"/>
<dbReference type="Proteomes" id="UP000003374">
    <property type="component" value="Unassembled WGS sequence"/>
</dbReference>
<keyword evidence="5 11" id="KW-0808">Transferase</keyword>
<evidence type="ECO:0000256" key="3">
    <source>
        <dbReference type="ARBA" id="ARBA00012154"/>
    </source>
</evidence>
<feature type="binding site" evidence="11">
    <location>
        <position position="36"/>
    </location>
    <ligand>
        <name>substrate</name>
    </ligand>
</feature>
<dbReference type="UniPathway" id="UPA00053">
    <property type="reaction ID" value="UER00088"/>
</dbReference>
<comment type="function">
    <text evidence="11">Catalyzes the specific phosphorylation of the 3-hydroxyl group of shikimic acid using ATP as a cosubstrate.</text>
</comment>
<dbReference type="PANTHER" id="PTHR21087:SF16">
    <property type="entry name" value="SHIKIMATE KINASE 1, CHLOROPLASTIC"/>
    <property type="match status" value="1"/>
</dbReference>
<accession>A4BQU9</accession>
<evidence type="ECO:0000256" key="2">
    <source>
        <dbReference type="ARBA" id="ARBA00006997"/>
    </source>
</evidence>
<dbReference type="SUPFAM" id="SSF52540">
    <property type="entry name" value="P-loop containing nucleoside triphosphate hydrolases"/>
    <property type="match status" value="1"/>
</dbReference>
<dbReference type="HAMAP" id="MF_00109">
    <property type="entry name" value="Shikimate_kinase"/>
    <property type="match status" value="1"/>
</dbReference>
<dbReference type="InterPro" id="IPR027417">
    <property type="entry name" value="P-loop_NTPase"/>
</dbReference>
<dbReference type="Pfam" id="PF01202">
    <property type="entry name" value="SKI"/>
    <property type="match status" value="1"/>
</dbReference>
<evidence type="ECO:0000256" key="9">
    <source>
        <dbReference type="ARBA" id="ARBA00023141"/>
    </source>
</evidence>
<dbReference type="GO" id="GO:0000287">
    <property type="term" value="F:magnesium ion binding"/>
    <property type="evidence" value="ECO:0007669"/>
    <property type="project" value="UniProtKB-UniRule"/>
</dbReference>
<keyword evidence="7 11" id="KW-0418">Kinase</keyword>
<dbReference type="GO" id="GO:0004765">
    <property type="term" value="F:shikimate kinase activity"/>
    <property type="evidence" value="ECO:0007669"/>
    <property type="project" value="UniProtKB-UniRule"/>
</dbReference>
<protein>
    <recommendedName>
        <fullName evidence="3 11">Shikimate kinase</fullName>
        <shortName evidence="11">SK</shortName>
        <ecNumber evidence="3 11">2.7.1.71</ecNumber>
    </recommendedName>
</protein>
<dbReference type="PANTHER" id="PTHR21087">
    <property type="entry name" value="SHIKIMATE KINASE"/>
    <property type="match status" value="1"/>
</dbReference>
<feature type="binding site" evidence="11">
    <location>
        <begin position="14"/>
        <end position="19"/>
    </location>
    <ligand>
        <name>ATP</name>
        <dbReference type="ChEBI" id="CHEBI:30616"/>
    </ligand>
</feature>
<dbReference type="HOGENOM" id="CLU_057607_2_2_6"/>
<keyword evidence="11" id="KW-0479">Metal-binding</keyword>
<reference evidence="12 13" key="1">
    <citation type="submission" date="2006-02" db="EMBL/GenBank/DDBJ databases">
        <authorList>
            <person name="Waterbury J."/>
            <person name="Ferriera S."/>
            <person name="Johnson J."/>
            <person name="Kravitz S."/>
            <person name="Halpern A."/>
            <person name="Remington K."/>
            <person name="Beeson K."/>
            <person name="Tran B."/>
            <person name="Rogers Y.-H."/>
            <person name="Friedman R."/>
            <person name="Venter J.C."/>
        </authorList>
    </citation>
    <scope>NUCLEOTIDE SEQUENCE [LARGE SCALE GENOMIC DNA]</scope>
    <source>
        <strain evidence="12 13">Nb-231</strain>
    </source>
</reference>
<evidence type="ECO:0000313" key="13">
    <source>
        <dbReference type="Proteomes" id="UP000003374"/>
    </source>
</evidence>
<comment type="subunit">
    <text evidence="11">Monomer.</text>
</comment>
<comment type="subcellular location">
    <subcellularLocation>
        <location evidence="11">Cytoplasm</location>
    </subcellularLocation>
</comment>
<evidence type="ECO:0000256" key="11">
    <source>
        <dbReference type="HAMAP-Rule" id="MF_00109"/>
    </source>
</evidence>
<feature type="binding site" evidence="11">
    <location>
        <position position="119"/>
    </location>
    <ligand>
        <name>ATP</name>
        <dbReference type="ChEBI" id="CHEBI:30616"/>
    </ligand>
</feature>
<keyword evidence="13" id="KW-1185">Reference proteome</keyword>
<comment type="cofactor">
    <cofactor evidence="11">
        <name>Mg(2+)</name>
        <dbReference type="ChEBI" id="CHEBI:18420"/>
    </cofactor>
    <text evidence="11">Binds 1 Mg(2+) ion per subunit.</text>
</comment>
<keyword evidence="6 11" id="KW-0547">Nucleotide-binding</keyword>
<evidence type="ECO:0000256" key="4">
    <source>
        <dbReference type="ARBA" id="ARBA00022605"/>
    </source>
</evidence>
<proteinExistence type="inferred from homology"/>
<comment type="caution">
    <text evidence="12">The sequence shown here is derived from an EMBL/GenBank/DDBJ whole genome shotgun (WGS) entry which is preliminary data.</text>
</comment>
<dbReference type="GO" id="GO:0005829">
    <property type="term" value="C:cytosol"/>
    <property type="evidence" value="ECO:0007669"/>
    <property type="project" value="TreeGrafter"/>
</dbReference>
<evidence type="ECO:0000256" key="5">
    <source>
        <dbReference type="ARBA" id="ARBA00022679"/>
    </source>
</evidence>
<evidence type="ECO:0000256" key="7">
    <source>
        <dbReference type="ARBA" id="ARBA00022777"/>
    </source>
</evidence>
<comment type="catalytic activity">
    <reaction evidence="10 11">
        <text>shikimate + ATP = 3-phosphoshikimate + ADP + H(+)</text>
        <dbReference type="Rhea" id="RHEA:13121"/>
        <dbReference type="ChEBI" id="CHEBI:15378"/>
        <dbReference type="ChEBI" id="CHEBI:30616"/>
        <dbReference type="ChEBI" id="CHEBI:36208"/>
        <dbReference type="ChEBI" id="CHEBI:145989"/>
        <dbReference type="ChEBI" id="CHEBI:456216"/>
        <dbReference type="EC" id="2.7.1.71"/>
    </reaction>
</comment>
<dbReference type="RefSeq" id="WP_005000568.1">
    <property type="nucleotide sequence ID" value="NZ_CH672427.1"/>
</dbReference>
<keyword evidence="8 11" id="KW-0067">ATP-binding</keyword>
<dbReference type="AlphaFoldDB" id="A4BQU9"/>
<feature type="binding site" evidence="11">
    <location>
        <position position="18"/>
    </location>
    <ligand>
        <name>Mg(2+)</name>
        <dbReference type="ChEBI" id="CHEBI:18420"/>
    </ligand>
</feature>
<dbReference type="GO" id="GO:0009423">
    <property type="term" value="P:chorismate biosynthetic process"/>
    <property type="evidence" value="ECO:0007669"/>
    <property type="project" value="UniProtKB-UniRule"/>
</dbReference>
<evidence type="ECO:0000256" key="8">
    <source>
        <dbReference type="ARBA" id="ARBA00022840"/>
    </source>
</evidence>
<dbReference type="InterPro" id="IPR023000">
    <property type="entry name" value="Shikimate_kinase_CS"/>
</dbReference>
<evidence type="ECO:0000256" key="6">
    <source>
        <dbReference type="ARBA" id="ARBA00022741"/>
    </source>
</evidence>
<dbReference type="NCBIfam" id="NF003456">
    <property type="entry name" value="PRK05057.1"/>
    <property type="match status" value="1"/>
</dbReference>
<dbReference type="Gene3D" id="3.40.50.300">
    <property type="entry name" value="P-loop containing nucleotide triphosphate hydrolases"/>
    <property type="match status" value="1"/>
</dbReference>
<dbReference type="eggNOG" id="COG0703">
    <property type="taxonomic scope" value="Bacteria"/>
</dbReference>
<dbReference type="PRINTS" id="PR01100">
    <property type="entry name" value="SHIKIMTKNASE"/>
</dbReference>
<keyword evidence="11" id="KW-0963">Cytoplasm</keyword>
<feature type="binding site" evidence="11">
    <location>
        <position position="82"/>
    </location>
    <ligand>
        <name>substrate</name>
    </ligand>
</feature>
<keyword evidence="11" id="KW-0460">Magnesium</keyword>
<comment type="similarity">
    <text evidence="2 11">Belongs to the shikimate kinase family.</text>
</comment>
<comment type="caution">
    <text evidence="11">Lacks conserved residue(s) required for the propagation of feature annotation.</text>
</comment>
<dbReference type="CDD" id="cd00464">
    <property type="entry name" value="SK"/>
    <property type="match status" value="1"/>
</dbReference>
<name>A4BQU9_9GAMM</name>
<keyword evidence="9 11" id="KW-0057">Aromatic amino acid biosynthesis</keyword>
<comment type="pathway">
    <text evidence="1 11">Metabolic intermediate biosynthesis; chorismate biosynthesis; chorismate from D-erythrose 4-phosphate and phosphoenolpyruvate: step 5/7.</text>
</comment>
<dbReference type="PROSITE" id="PS01128">
    <property type="entry name" value="SHIKIMATE_KINASE"/>
    <property type="match status" value="1"/>
</dbReference>
<evidence type="ECO:0000313" key="12">
    <source>
        <dbReference type="EMBL" id="EAR21949.1"/>
    </source>
</evidence>
<dbReference type="STRING" id="314278.NB231_06161"/>
<feature type="binding site" evidence="11">
    <location>
        <position position="60"/>
    </location>
    <ligand>
        <name>substrate</name>
    </ligand>
</feature>
<dbReference type="EC" id="2.7.1.71" evidence="3 11"/>
<dbReference type="EMBL" id="AAOF01000005">
    <property type="protein sequence ID" value="EAR21949.1"/>
    <property type="molecule type" value="Genomic_DNA"/>
</dbReference>
<organism evidence="12 13">
    <name type="scientific">Nitrococcus mobilis Nb-231</name>
    <dbReference type="NCBI Taxonomy" id="314278"/>
    <lineage>
        <taxon>Bacteria</taxon>
        <taxon>Pseudomonadati</taxon>
        <taxon>Pseudomonadota</taxon>
        <taxon>Gammaproteobacteria</taxon>
        <taxon>Chromatiales</taxon>
        <taxon>Ectothiorhodospiraceae</taxon>
        <taxon>Nitrococcus</taxon>
    </lineage>
</organism>
<evidence type="ECO:0000256" key="1">
    <source>
        <dbReference type="ARBA" id="ARBA00004842"/>
    </source>
</evidence>